<evidence type="ECO:0000313" key="1">
    <source>
        <dbReference type="EMBL" id="CCI81397.1"/>
    </source>
</evidence>
<dbReference type="RefSeq" id="WP_008470139.1">
    <property type="nucleotide sequence ID" value="NZ_AYZP01000012.1"/>
</dbReference>
<dbReference type="PATRIC" id="fig|1423758.3.peg.576"/>
<dbReference type="OrthoDB" id="2314505at2"/>
<reference evidence="1 2" key="1">
    <citation type="submission" date="2012-06" db="EMBL/GenBank/DDBJ databases">
        <title>Draft Genome Sequence of Lactobacillus hominis Strain CRBIP 24.179T, isolated from human intestine.</title>
        <authorList>
            <person name="Cousin S."/>
            <person name="Ma L."/>
            <person name="Bizet C."/>
            <person name="Loux V."/>
            <person name="Bouchier C."/>
            <person name="Clermont D."/>
            <person name="Creno S."/>
        </authorList>
    </citation>
    <scope>NUCLEOTIDE SEQUENCE [LARGE SCALE GENOMIC DNA]</scope>
    <source>
        <strain evidence="2">CRBIP 24.179T</strain>
    </source>
</reference>
<gene>
    <name evidence="1" type="ORF">BN55_07505</name>
</gene>
<name>I7L5J1_9LACO</name>
<proteinExistence type="predicted"/>
<dbReference type="AlphaFoldDB" id="I7L5J1"/>
<keyword evidence="2" id="KW-1185">Reference proteome</keyword>
<dbReference type="eggNOG" id="ENOG50309S4">
    <property type="taxonomic scope" value="Bacteria"/>
</dbReference>
<sequence length="160" mass="17912">MENLTTMTLADDLALSQDQIISGQQDLDTEKIHKEIDSLGVLDKPIKDYFSMTQDEYYNSESDGKLTLLHLNEPMSALHDRILTNHVDGYVDKDEINLTYNHEDPFEDDNYDRTTDVHVLLYSLKVIGAVRAIDASDLKKVLSKDAVVSLGLAANALANN</sequence>
<protein>
    <submittedName>
        <fullName evidence="1">Uncharacterized protein</fullName>
    </submittedName>
</protein>
<dbReference type="STRING" id="1423758.FC41_GL000570"/>
<dbReference type="GeneID" id="82846669"/>
<organism evidence="1 2">
    <name type="scientific">Lactobacillus hominis DSM 23910 = CRBIP 24.179</name>
    <dbReference type="NCBI Taxonomy" id="1423758"/>
    <lineage>
        <taxon>Bacteria</taxon>
        <taxon>Bacillati</taxon>
        <taxon>Bacillota</taxon>
        <taxon>Bacilli</taxon>
        <taxon>Lactobacillales</taxon>
        <taxon>Lactobacillaceae</taxon>
        <taxon>Lactobacillus</taxon>
    </lineage>
</organism>
<comment type="caution">
    <text evidence="1">The sequence shown here is derived from an EMBL/GenBank/DDBJ whole genome shotgun (WGS) entry which is preliminary data.</text>
</comment>
<dbReference type="EMBL" id="CAKE01000002">
    <property type="protein sequence ID" value="CCI81397.1"/>
    <property type="molecule type" value="Genomic_DNA"/>
</dbReference>
<dbReference type="Proteomes" id="UP000009320">
    <property type="component" value="Unassembled WGS sequence"/>
</dbReference>
<evidence type="ECO:0000313" key="2">
    <source>
        <dbReference type="Proteomes" id="UP000009320"/>
    </source>
</evidence>
<accession>I7L5J1</accession>